<comment type="similarity">
    <text evidence="1">Belongs to the metallo-dependent hydrolases superfamily. NagA family.</text>
</comment>
<keyword evidence="4" id="KW-0119">Carbohydrate metabolism</keyword>
<dbReference type="SUPFAM" id="SSF51338">
    <property type="entry name" value="Composite domain of metallo-dependent hydrolases"/>
    <property type="match status" value="1"/>
</dbReference>
<dbReference type="GO" id="GO:0008448">
    <property type="term" value="F:N-acetylglucosamine-6-phosphate deacetylase activity"/>
    <property type="evidence" value="ECO:0007669"/>
    <property type="project" value="InterPro"/>
</dbReference>
<dbReference type="PANTHER" id="PTHR11113:SF14">
    <property type="entry name" value="N-ACETYLGLUCOSAMINE-6-PHOSPHATE DEACETYLASE"/>
    <property type="match status" value="1"/>
</dbReference>
<keyword evidence="2" id="KW-0479">Metal-binding</keyword>
<dbReference type="Gene3D" id="2.30.40.10">
    <property type="entry name" value="Urease, subunit C, domain 1"/>
    <property type="match status" value="1"/>
</dbReference>
<protein>
    <submittedName>
        <fullName evidence="6">Unannotated protein</fullName>
    </submittedName>
</protein>
<evidence type="ECO:0000256" key="4">
    <source>
        <dbReference type="ARBA" id="ARBA00023277"/>
    </source>
</evidence>
<dbReference type="PIRSF" id="PIRSF038994">
    <property type="entry name" value="NagA"/>
    <property type="match status" value="1"/>
</dbReference>
<dbReference type="InterPro" id="IPR011059">
    <property type="entry name" value="Metal-dep_hydrolase_composite"/>
</dbReference>
<evidence type="ECO:0000256" key="2">
    <source>
        <dbReference type="ARBA" id="ARBA00022723"/>
    </source>
</evidence>
<dbReference type="InterPro" id="IPR032466">
    <property type="entry name" value="Metal_Hydrolase"/>
</dbReference>
<sequence>MTSVFVSSSRVLLTDGALHRARLEIRDGHIRSVTAVGADEKVTTEHMIVPGFVDLQVNGIDDVDVWKAASDDDQQAWDRLGNLLLDQGVTSWCPTLVSAPLKRYRTAMDSIRRWKASSSFAPNILGIHLEGPFLGSAHGAHRGEYICDPDLSWLETNLDDVVLMTMGAESQQSSEACALATSLSTNVAIGHSRPTRKQFEDMVAHGASLVTHLFNAMSGLHHREPGLAAWALLESKVCASIIADGVHVSSELVSLSFAAKSGGMVLVTDSVAWRSGAAGEIKMSVIDGVARLADGTLAGSTVTMPEAIKFCVRQADVPLPLVLQAATATPSRLLRQNDRGVIMSGCRADITALNDDLDVAAVWVSGQQVR</sequence>
<name>A0A6J6CXN9_9ZZZZ</name>
<dbReference type="Gene3D" id="3.20.20.140">
    <property type="entry name" value="Metal-dependent hydrolases"/>
    <property type="match status" value="1"/>
</dbReference>
<dbReference type="GO" id="GO:0046872">
    <property type="term" value="F:metal ion binding"/>
    <property type="evidence" value="ECO:0007669"/>
    <property type="project" value="UniProtKB-KW"/>
</dbReference>
<keyword evidence="3" id="KW-0378">Hydrolase</keyword>
<dbReference type="InterPro" id="IPR006680">
    <property type="entry name" value="Amidohydro-rel"/>
</dbReference>
<feature type="domain" description="Amidohydrolase-related" evidence="5">
    <location>
        <begin position="47"/>
        <end position="369"/>
    </location>
</feature>
<dbReference type="Pfam" id="PF01979">
    <property type="entry name" value="Amidohydro_1"/>
    <property type="match status" value="1"/>
</dbReference>
<dbReference type="AlphaFoldDB" id="A0A6J6CXN9"/>
<dbReference type="EMBL" id="CAEZSL010000248">
    <property type="protein sequence ID" value="CAB4555895.1"/>
    <property type="molecule type" value="Genomic_DNA"/>
</dbReference>
<gene>
    <name evidence="6" type="ORF">UFOPK1421_01582</name>
</gene>
<dbReference type="GO" id="GO:0006046">
    <property type="term" value="P:N-acetylglucosamine catabolic process"/>
    <property type="evidence" value="ECO:0007669"/>
    <property type="project" value="TreeGrafter"/>
</dbReference>
<evidence type="ECO:0000259" key="5">
    <source>
        <dbReference type="Pfam" id="PF01979"/>
    </source>
</evidence>
<evidence type="ECO:0000256" key="1">
    <source>
        <dbReference type="ARBA" id="ARBA00010716"/>
    </source>
</evidence>
<evidence type="ECO:0000313" key="6">
    <source>
        <dbReference type="EMBL" id="CAB4555895.1"/>
    </source>
</evidence>
<reference evidence="6" key="1">
    <citation type="submission" date="2020-05" db="EMBL/GenBank/DDBJ databases">
        <authorList>
            <person name="Chiriac C."/>
            <person name="Salcher M."/>
            <person name="Ghai R."/>
            <person name="Kavagutti S V."/>
        </authorList>
    </citation>
    <scope>NUCLEOTIDE SEQUENCE</scope>
</reference>
<evidence type="ECO:0000256" key="3">
    <source>
        <dbReference type="ARBA" id="ARBA00022801"/>
    </source>
</evidence>
<dbReference type="PANTHER" id="PTHR11113">
    <property type="entry name" value="N-ACETYLGLUCOSAMINE-6-PHOSPHATE DEACETYLASE"/>
    <property type="match status" value="1"/>
</dbReference>
<accession>A0A6J6CXN9</accession>
<proteinExistence type="inferred from homology"/>
<dbReference type="SUPFAM" id="SSF51556">
    <property type="entry name" value="Metallo-dependent hydrolases"/>
    <property type="match status" value="1"/>
</dbReference>
<dbReference type="InterPro" id="IPR003764">
    <property type="entry name" value="GlcNAc_6-P_deAcase"/>
</dbReference>
<organism evidence="6">
    <name type="scientific">freshwater metagenome</name>
    <dbReference type="NCBI Taxonomy" id="449393"/>
    <lineage>
        <taxon>unclassified sequences</taxon>
        <taxon>metagenomes</taxon>
        <taxon>ecological metagenomes</taxon>
    </lineage>
</organism>